<dbReference type="InterPro" id="IPR018711">
    <property type="entry name" value="NAGPA"/>
</dbReference>
<dbReference type="OrthoDB" id="9809781at2"/>
<proteinExistence type="predicted"/>
<feature type="domain" description="Phosphodiester glycosidase" evidence="2">
    <location>
        <begin position="159"/>
        <end position="341"/>
    </location>
</feature>
<dbReference type="STRING" id="84698.SAMN04488528_10197"/>
<dbReference type="RefSeq" id="WP_090041744.1">
    <property type="nucleotide sequence ID" value="NZ_FOKI01000019.1"/>
</dbReference>
<dbReference type="Proteomes" id="UP000198619">
    <property type="component" value="Unassembled WGS sequence"/>
</dbReference>
<evidence type="ECO:0000313" key="4">
    <source>
        <dbReference type="Proteomes" id="UP000198619"/>
    </source>
</evidence>
<name>A0A1I0ZB06_9CLOT</name>
<feature type="compositionally biased region" description="Low complexity" evidence="1">
    <location>
        <begin position="1"/>
        <end position="10"/>
    </location>
</feature>
<dbReference type="EMBL" id="FOKI01000019">
    <property type="protein sequence ID" value="SFB22582.1"/>
    <property type="molecule type" value="Genomic_DNA"/>
</dbReference>
<reference evidence="3 4" key="1">
    <citation type="submission" date="2016-10" db="EMBL/GenBank/DDBJ databases">
        <authorList>
            <person name="de Groot N.N."/>
        </authorList>
    </citation>
    <scope>NUCLEOTIDE SEQUENCE [LARGE SCALE GENOMIC DNA]</scope>
    <source>
        <strain evidence="3 4">DSM 12271</strain>
    </source>
</reference>
<dbReference type="PANTHER" id="PTHR40446">
    <property type="entry name" value="N-ACETYLGLUCOSAMINE-1-PHOSPHODIESTER ALPHA-N-ACETYLGLUCOSAMINIDASE"/>
    <property type="match status" value="1"/>
</dbReference>
<feature type="compositionally biased region" description="Basic residues" evidence="1">
    <location>
        <begin position="11"/>
        <end position="22"/>
    </location>
</feature>
<evidence type="ECO:0000259" key="2">
    <source>
        <dbReference type="Pfam" id="PF09992"/>
    </source>
</evidence>
<evidence type="ECO:0000256" key="1">
    <source>
        <dbReference type="SAM" id="MobiDB-lite"/>
    </source>
</evidence>
<organism evidence="3 4">
    <name type="scientific">Clostridium frigidicarnis</name>
    <dbReference type="NCBI Taxonomy" id="84698"/>
    <lineage>
        <taxon>Bacteria</taxon>
        <taxon>Bacillati</taxon>
        <taxon>Bacillota</taxon>
        <taxon>Clostridia</taxon>
        <taxon>Eubacteriales</taxon>
        <taxon>Clostridiaceae</taxon>
        <taxon>Clostridium</taxon>
    </lineage>
</organism>
<sequence length="342" mass="37500">MNNEKNNSTQNKRKKRSKKKNKKSWKTVMKFLVFQILFIGITSPFLIFYGPFENVRDTIVGAAMTTLNHKYIATLFLSNEKINEILSSHKVEDIEQDNKNSDIKLPISHDDTIERYNVSSPGKFKGYMLVIKEPRRLMVGYTEKFGVEGQLTSQIARSNDAVAAINGGGFPDESTGWTGTGATPTGVIIHNGEIKFDAIKNEETKVDTMAFTKEGRLLVGKYNIKELKELKVTEALSFGPPLVVNGKPTITSGDGGWGVAPRTAIGQRRDGAIVMLVIDGRQVSSLGATLREVQDLLIEKGVVNATNLDGGSSSTMYLNGEVINNPANSLGERAVPSVVYVK</sequence>
<keyword evidence="4" id="KW-1185">Reference proteome</keyword>
<feature type="region of interest" description="Disordered" evidence="1">
    <location>
        <begin position="1"/>
        <end position="22"/>
    </location>
</feature>
<evidence type="ECO:0000313" key="3">
    <source>
        <dbReference type="EMBL" id="SFB22582.1"/>
    </source>
</evidence>
<gene>
    <name evidence="3" type="ORF">SAMN04488528_10197</name>
</gene>
<dbReference type="Pfam" id="PF09992">
    <property type="entry name" value="NAGPA"/>
    <property type="match status" value="1"/>
</dbReference>
<dbReference type="AlphaFoldDB" id="A0A1I0ZB06"/>
<accession>A0A1I0ZB06</accession>
<dbReference type="PANTHER" id="PTHR40446:SF2">
    <property type="entry name" value="N-ACETYLGLUCOSAMINE-1-PHOSPHODIESTER ALPHA-N-ACETYLGLUCOSAMINIDASE"/>
    <property type="match status" value="1"/>
</dbReference>
<protein>
    <submittedName>
        <fullName evidence="3">Exopolysaccharide biosynthesis protein</fullName>
    </submittedName>
</protein>